<protein>
    <submittedName>
        <fullName evidence="2">Uncharacterized protein (TIGR00369 family)</fullName>
    </submittedName>
</protein>
<dbReference type="InterPro" id="IPR006683">
    <property type="entry name" value="Thioestr_dom"/>
</dbReference>
<name>A0A7W6HM94_9HYPH</name>
<dbReference type="GO" id="GO:0016790">
    <property type="term" value="F:thiolester hydrolase activity"/>
    <property type="evidence" value="ECO:0007669"/>
    <property type="project" value="UniProtKB-ARBA"/>
</dbReference>
<dbReference type="AlphaFoldDB" id="A0A7W6HM94"/>
<evidence type="ECO:0000313" key="2">
    <source>
        <dbReference type="EMBL" id="MBB4007573.1"/>
    </source>
</evidence>
<dbReference type="RefSeq" id="WP_139310816.1">
    <property type="nucleotide sequence ID" value="NZ_JACIED010000002.1"/>
</dbReference>
<proteinExistence type="predicted"/>
<dbReference type="Gene3D" id="3.10.129.10">
    <property type="entry name" value="Hotdog Thioesterase"/>
    <property type="match status" value="1"/>
</dbReference>
<dbReference type="CDD" id="cd03443">
    <property type="entry name" value="PaaI_thioesterase"/>
    <property type="match status" value="1"/>
</dbReference>
<dbReference type="SUPFAM" id="SSF54637">
    <property type="entry name" value="Thioesterase/thiol ester dehydrase-isomerase"/>
    <property type="match status" value="1"/>
</dbReference>
<organism evidence="2 3">
    <name type="scientific">Allorhizobium taibaishanense</name>
    <dbReference type="NCBI Taxonomy" id="887144"/>
    <lineage>
        <taxon>Bacteria</taxon>
        <taxon>Pseudomonadati</taxon>
        <taxon>Pseudomonadota</taxon>
        <taxon>Alphaproteobacteria</taxon>
        <taxon>Hyphomicrobiales</taxon>
        <taxon>Rhizobiaceae</taxon>
        <taxon>Rhizobium/Agrobacterium group</taxon>
        <taxon>Allorhizobium</taxon>
    </lineage>
</organism>
<sequence length="159" mass="17128">MTDAMGEQMTVADVERFLETAFPQLEGAKEAGHDSQEGDRRHYTVVSVGPATATMRLDPGIRHLRPGGTVSGPSLFTLADVGCWVAILAQIGPQEMVVTTNLTINFLRLPKQKPVDCDCRILKLGRRLAVVEALMHQGNPAEPVAHATGTYSIPPANGR</sequence>
<comment type="caution">
    <text evidence="2">The sequence shown here is derived from an EMBL/GenBank/DDBJ whole genome shotgun (WGS) entry which is preliminary data.</text>
</comment>
<dbReference type="Proteomes" id="UP000544107">
    <property type="component" value="Unassembled WGS sequence"/>
</dbReference>
<gene>
    <name evidence="2" type="ORF">GGQ71_001836</name>
</gene>
<dbReference type="InterPro" id="IPR029069">
    <property type="entry name" value="HotDog_dom_sf"/>
</dbReference>
<accession>A0A7W6HM94</accession>
<reference evidence="2 3" key="1">
    <citation type="submission" date="2020-08" db="EMBL/GenBank/DDBJ databases">
        <title>Genomic Encyclopedia of Type Strains, Phase IV (KMG-IV): sequencing the most valuable type-strain genomes for metagenomic binning, comparative biology and taxonomic classification.</title>
        <authorList>
            <person name="Goeker M."/>
        </authorList>
    </citation>
    <scope>NUCLEOTIDE SEQUENCE [LARGE SCALE GENOMIC DNA]</scope>
    <source>
        <strain evidence="2 3">DSM 100021</strain>
    </source>
</reference>
<feature type="domain" description="Thioesterase" evidence="1">
    <location>
        <begin position="67"/>
        <end position="142"/>
    </location>
</feature>
<dbReference type="OrthoDB" id="9805304at2"/>
<dbReference type="Pfam" id="PF03061">
    <property type="entry name" value="4HBT"/>
    <property type="match status" value="1"/>
</dbReference>
<evidence type="ECO:0000313" key="3">
    <source>
        <dbReference type="Proteomes" id="UP000544107"/>
    </source>
</evidence>
<dbReference type="EMBL" id="JACIED010000002">
    <property type="protein sequence ID" value="MBB4007573.1"/>
    <property type="molecule type" value="Genomic_DNA"/>
</dbReference>
<evidence type="ECO:0000259" key="1">
    <source>
        <dbReference type="Pfam" id="PF03061"/>
    </source>
</evidence>